<comment type="caution">
    <text evidence="3">The sequence shown here is derived from an EMBL/GenBank/DDBJ whole genome shotgun (WGS) entry which is preliminary data.</text>
</comment>
<evidence type="ECO:0000313" key="4">
    <source>
        <dbReference type="Proteomes" id="UP000246018"/>
    </source>
</evidence>
<feature type="region of interest" description="Disordered" evidence="1">
    <location>
        <begin position="1"/>
        <end position="23"/>
    </location>
</feature>
<accession>A0A2T8F854</accession>
<dbReference type="OrthoDB" id="3634417at2"/>
<dbReference type="InterPro" id="IPR003615">
    <property type="entry name" value="HNH_nuc"/>
</dbReference>
<reference evidence="3 4" key="1">
    <citation type="submission" date="2018-04" db="EMBL/GenBank/DDBJ databases">
        <title>Genome of Nocardioides gansuensis WSJ-1.</title>
        <authorList>
            <person name="Wu S."/>
            <person name="Wang G."/>
        </authorList>
    </citation>
    <scope>NUCLEOTIDE SEQUENCE [LARGE SCALE GENOMIC DNA]</scope>
    <source>
        <strain evidence="3 4">WSJ-1</strain>
    </source>
</reference>
<keyword evidence="3" id="KW-0540">Nuclease</keyword>
<name>A0A2T8F854_9ACTN</name>
<gene>
    <name evidence="3" type="ORF">DDE18_14255</name>
</gene>
<dbReference type="Pfam" id="PF02720">
    <property type="entry name" value="DUF222"/>
    <property type="match status" value="1"/>
</dbReference>
<keyword evidence="3" id="KW-0378">Hydrolase</keyword>
<dbReference type="Proteomes" id="UP000246018">
    <property type="component" value="Unassembled WGS sequence"/>
</dbReference>
<evidence type="ECO:0000313" key="3">
    <source>
        <dbReference type="EMBL" id="PVG81880.1"/>
    </source>
</evidence>
<organism evidence="3 4">
    <name type="scientific">Nocardioides gansuensis</name>
    <dbReference type="NCBI Taxonomy" id="2138300"/>
    <lineage>
        <taxon>Bacteria</taxon>
        <taxon>Bacillati</taxon>
        <taxon>Actinomycetota</taxon>
        <taxon>Actinomycetes</taxon>
        <taxon>Propionibacteriales</taxon>
        <taxon>Nocardioidaceae</taxon>
        <taxon>Nocardioides</taxon>
    </lineage>
</organism>
<sequence length="384" mass="42147">MAVAGRVGSRGPAPRPGERVSDTQVAVRLARPEHRLVGQPLRDIPGARLLGDLRRRGHALRQDGRHQVADPGGQLTTPQVQVIVDALDELERAFKGDPQIVNAAELLAKAEQALVDEAPRLSLSELKVVGERIMAYVAPDRVDEAERKRLEEAERRAAAATQLRMRDRGDGTVHLFVRMPKAEATRLRTYLDAFTSPRTDALENGFIDPATGTRLPADRLRGEAFIALLHTMDPARMPIHGGDATTMIVTLGLEVLTKGLGTAMLGDGTRISASQARLLACKAGIIPAVMGGRSEVLDLGRSKRLFTRAQRVAKVLAHKTCQVEGCDHPAAWCEVHHRDPWAKGGRTDLEKAVLARPWHHHRIHDPAYTTTYLSDGAVRFHRRT</sequence>
<dbReference type="EMBL" id="QDGZ01000006">
    <property type="protein sequence ID" value="PVG81880.1"/>
    <property type="molecule type" value="Genomic_DNA"/>
</dbReference>
<keyword evidence="3" id="KW-0255">Endonuclease</keyword>
<evidence type="ECO:0000259" key="2">
    <source>
        <dbReference type="Pfam" id="PF02720"/>
    </source>
</evidence>
<dbReference type="InterPro" id="IPR003870">
    <property type="entry name" value="DUF222"/>
</dbReference>
<feature type="domain" description="DUF222" evidence="2">
    <location>
        <begin position="73"/>
        <end position="313"/>
    </location>
</feature>
<evidence type="ECO:0000256" key="1">
    <source>
        <dbReference type="SAM" id="MobiDB-lite"/>
    </source>
</evidence>
<dbReference type="Gene3D" id="1.10.30.50">
    <property type="match status" value="1"/>
</dbReference>
<proteinExistence type="predicted"/>
<dbReference type="CDD" id="cd00085">
    <property type="entry name" value="HNHc"/>
    <property type="match status" value="1"/>
</dbReference>
<dbReference type="GO" id="GO:0004519">
    <property type="term" value="F:endonuclease activity"/>
    <property type="evidence" value="ECO:0007669"/>
    <property type="project" value="UniProtKB-KW"/>
</dbReference>
<protein>
    <submittedName>
        <fullName evidence="3">HNH endonuclease</fullName>
    </submittedName>
</protein>
<keyword evidence="4" id="KW-1185">Reference proteome</keyword>
<dbReference type="AlphaFoldDB" id="A0A2T8F854"/>